<dbReference type="InterPro" id="IPR036779">
    <property type="entry name" value="LysM_dom_sf"/>
</dbReference>
<keyword evidence="3" id="KW-0378">Hydrolase</keyword>
<dbReference type="SUPFAM" id="SSF51261">
    <property type="entry name" value="Duplicated hybrid motif"/>
    <property type="match status" value="1"/>
</dbReference>
<accession>A0AAX4PDX6</accession>
<keyword evidence="4" id="KW-1185">Reference proteome</keyword>
<dbReference type="PANTHER" id="PTHR21666">
    <property type="entry name" value="PEPTIDASE-RELATED"/>
    <property type="match status" value="1"/>
</dbReference>
<dbReference type="GO" id="GO:0004222">
    <property type="term" value="F:metalloendopeptidase activity"/>
    <property type="evidence" value="ECO:0007669"/>
    <property type="project" value="TreeGrafter"/>
</dbReference>
<dbReference type="SUPFAM" id="SSF54106">
    <property type="entry name" value="LysM domain"/>
    <property type="match status" value="1"/>
</dbReference>
<sequence>MAPEQRYRVRAGDTLYSVSRRLGVAVSDLVASNPQVTSHLIVAGEDLRVPLVVSRDSLVGVGGPDVSGLRISALRIAKRARALARPRLAQALRLGGRVGSSAPKPVAEPSPTPEHPSAAISITNPLPGGVLTSPFGPRWGSTHRGIDLAAEEGSPILSAAAGVVSFSSYDGPGYGNLVEVDHGKGVKTRYAHCLEPLPKREGEPVQAGEMVARVGNTGRSTGPHLHFEVRRGADEEAVDPLLYLSLDGKAQA</sequence>
<organism evidence="3 4">
    <name type="scientific">Chloropicon roscoffensis</name>
    <dbReference type="NCBI Taxonomy" id="1461544"/>
    <lineage>
        <taxon>Eukaryota</taxon>
        <taxon>Viridiplantae</taxon>
        <taxon>Chlorophyta</taxon>
        <taxon>Chloropicophyceae</taxon>
        <taxon>Chloropicales</taxon>
        <taxon>Chloropicaceae</taxon>
        <taxon>Chloropicon</taxon>
    </lineage>
</organism>
<gene>
    <name evidence="3" type="ORF">HKI87_09g60040</name>
</gene>
<dbReference type="InterPro" id="IPR016047">
    <property type="entry name" value="M23ase_b-sheet_dom"/>
</dbReference>
<dbReference type="Gene3D" id="2.70.70.10">
    <property type="entry name" value="Glucose Permease (Domain IIA)"/>
    <property type="match status" value="1"/>
</dbReference>
<protein>
    <submittedName>
        <fullName evidence="3">Murein DD-endopeptidase MepM and murein hydrolase activator NlpD</fullName>
    </submittedName>
</protein>
<evidence type="ECO:0000313" key="3">
    <source>
        <dbReference type="EMBL" id="WZN64448.1"/>
    </source>
</evidence>
<dbReference type="EMBL" id="CP151509">
    <property type="protein sequence ID" value="WZN64448.1"/>
    <property type="molecule type" value="Genomic_DNA"/>
</dbReference>
<proteinExistence type="predicted"/>
<reference evidence="3 4" key="1">
    <citation type="submission" date="2024-03" db="EMBL/GenBank/DDBJ databases">
        <title>Complete genome sequence of the green alga Chloropicon roscoffensis RCC1871.</title>
        <authorList>
            <person name="Lemieux C."/>
            <person name="Pombert J.-F."/>
            <person name="Otis C."/>
            <person name="Turmel M."/>
        </authorList>
    </citation>
    <scope>NUCLEOTIDE SEQUENCE [LARGE SCALE GENOMIC DNA]</scope>
    <source>
        <strain evidence="3 4">RCC1871</strain>
    </source>
</reference>
<name>A0AAX4PDX6_9CHLO</name>
<dbReference type="InterPro" id="IPR018392">
    <property type="entry name" value="LysM"/>
</dbReference>
<dbReference type="Gene3D" id="3.10.350.10">
    <property type="entry name" value="LysM domain"/>
    <property type="match status" value="1"/>
</dbReference>
<dbReference type="InterPro" id="IPR011055">
    <property type="entry name" value="Dup_hybrid_motif"/>
</dbReference>
<evidence type="ECO:0000259" key="2">
    <source>
        <dbReference type="PROSITE" id="PS51782"/>
    </source>
</evidence>
<dbReference type="PROSITE" id="PS51782">
    <property type="entry name" value="LYSM"/>
    <property type="match status" value="1"/>
</dbReference>
<evidence type="ECO:0000313" key="4">
    <source>
        <dbReference type="Proteomes" id="UP001472866"/>
    </source>
</evidence>
<dbReference type="CDD" id="cd12797">
    <property type="entry name" value="M23_peptidase"/>
    <property type="match status" value="1"/>
</dbReference>
<dbReference type="AlphaFoldDB" id="A0AAX4PDX6"/>
<dbReference type="SMART" id="SM00257">
    <property type="entry name" value="LysM"/>
    <property type="match status" value="1"/>
</dbReference>
<dbReference type="InterPro" id="IPR050570">
    <property type="entry name" value="Cell_wall_metabolism_enzyme"/>
</dbReference>
<dbReference type="CDD" id="cd00118">
    <property type="entry name" value="LysM"/>
    <property type="match status" value="1"/>
</dbReference>
<dbReference type="Proteomes" id="UP001472866">
    <property type="component" value="Chromosome 09"/>
</dbReference>
<dbReference type="Pfam" id="PF01476">
    <property type="entry name" value="LysM"/>
    <property type="match status" value="1"/>
</dbReference>
<feature type="domain" description="LysM" evidence="2">
    <location>
        <begin position="5"/>
        <end position="49"/>
    </location>
</feature>
<dbReference type="Pfam" id="PF01551">
    <property type="entry name" value="Peptidase_M23"/>
    <property type="match status" value="1"/>
</dbReference>
<dbReference type="PANTHER" id="PTHR21666:SF270">
    <property type="entry name" value="MUREIN HYDROLASE ACTIVATOR ENVC"/>
    <property type="match status" value="1"/>
</dbReference>
<evidence type="ECO:0000256" key="1">
    <source>
        <dbReference type="SAM" id="MobiDB-lite"/>
    </source>
</evidence>
<feature type="region of interest" description="Disordered" evidence="1">
    <location>
        <begin position="97"/>
        <end position="125"/>
    </location>
</feature>